<accession>A0A2T0LKG3</accession>
<protein>
    <submittedName>
        <fullName evidence="1">Uncharacterized protein</fullName>
    </submittedName>
</protein>
<proteinExistence type="predicted"/>
<evidence type="ECO:0000313" key="1">
    <source>
        <dbReference type="EMBL" id="PRX43385.1"/>
    </source>
</evidence>
<reference evidence="1 2" key="1">
    <citation type="submission" date="2018-03" db="EMBL/GenBank/DDBJ databases">
        <title>Genomic Encyclopedia of Type Strains, Phase III (KMG-III): the genomes of soil and plant-associated and newly described type strains.</title>
        <authorList>
            <person name="Whitman W."/>
        </authorList>
    </citation>
    <scope>NUCLEOTIDE SEQUENCE [LARGE SCALE GENOMIC DNA]</scope>
    <source>
        <strain evidence="1 2">CGMCC 4.7125</strain>
    </source>
</reference>
<dbReference type="EMBL" id="PVNH01000015">
    <property type="protein sequence ID" value="PRX43385.1"/>
    <property type="molecule type" value="Genomic_DNA"/>
</dbReference>
<sequence length="131" mass="13969">MSAAGQPRRFATVDAYNVAHPGRRMPSEAPERHRLRGFHAAMAGVEDDLTGSGASLTIDFLPGGAPRPGEEDRLGNVVASHWGQAPIVVLAEEVSLREAWRAITGSWPARLSQARQILADLRADARPAPAG</sequence>
<evidence type="ECO:0000313" key="2">
    <source>
        <dbReference type="Proteomes" id="UP000238362"/>
    </source>
</evidence>
<dbReference type="Proteomes" id="UP000238362">
    <property type="component" value="Unassembled WGS sequence"/>
</dbReference>
<organism evidence="1 2">
    <name type="scientific">Prauserella shujinwangii</name>
    <dbReference type="NCBI Taxonomy" id="1453103"/>
    <lineage>
        <taxon>Bacteria</taxon>
        <taxon>Bacillati</taxon>
        <taxon>Actinomycetota</taxon>
        <taxon>Actinomycetes</taxon>
        <taxon>Pseudonocardiales</taxon>
        <taxon>Pseudonocardiaceae</taxon>
        <taxon>Prauserella</taxon>
    </lineage>
</organism>
<keyword evidence="2" id="KW-1185">Reference proteome</keyword>
<dbReference type="OrthoDB" id="3632960at2"/>
<name>A0A2T0LKG3_9PSEU</name>
<dbReference type="AlphaFoldDB" id="A0A2T0LKG3"/>
<comment type="caution">
    <text evidence="1">The sequence shown here is derived from an EMBL/GenBank/DDBJ whole genome shotgun (WGS) entry which is preliminary data.</text>
</comment>
<gene>
    <name evidence="1" type="ORF">B0I33_1153</name>
</gene>